<name>A0ABV6QWD8_9ACTN</name>
<evidence type="ECO:0008006" key="3">
    <source>
        <dbReference type="Google" id="ProtNLM"/>
    </source>
</evidence>
<keyword evidence="2" id="KW-1185">Reference proteome</keyword>
<organism evidence="1 2">
    <name type="scientific">Kribbella deserti</name>
    <dbReference type="NCBI Taxonomy" id="1926257"/>
    <lineage>
        <taxon>Bacteria</taxon>
        <taxon>Bacillati</taxon>
        <taxon>Actinomycetota</taxon>
        <taxon>Actinomycetes</taxon>
        <taxon>Propionibacteriales</taxon>
        <taxon>Kribbellaceae</taxon>
        <taxon>Kribbella</taxon>
    </lineage>
</organism>
<reference evidence="1 2" key="1">
    <citation type="submission" date="2024-09" db="EMBL/GenBank/DDBJ databases">
        <authorList>
            <person name="Sun Q."/>
            <person name="Mori K."/>
        </authorList>
    </citation>
    <scope>NUCLEOTIDE SEQUENCE [LARGE SCALE GENOMIC DNA]</scope>
    <source>
        <strain evidence="1 2">CGMCC 1.15906</strain>
    </source>
</reference>
<dbReference type="Gene3D" id="3.40.190.120">
    <property type="entry name" value="Osmoprotection protein (prox), domain 2"/>
    <property type="match status" value="1"/>
</dbReference>
<dbReference type="RefSeq" id="WP_380056198.1">
    <property type="nucleotide sequence ID" value="NZ_JBHLTC010000041.1"/>
</dbReference>
<sequence length="303" mass="30292">MRSLAAFAVVVTLVVCSGCGGQNREPASRTDAFCKPAKAHGAAALTDDRGAIPANNVVPVATTTGQFRTVLALTATISRAISPADVEKVARATNATRAKAVSAALADLDGLPAKSRVKTMTVGVPADRSAGAVAALYAAALLRADVAVTTRRVADASTALRELGAGRIGLVPLALGSVAKAVGAPAGPGELQARLQAVSTAAMKHKVVIGAPTQVADQPVLALSPSVASSLSVHTIAGLIELCGRKGLVIGATAKAHDAATAFTRTYGSPVTPLKGTSALAALESGQVTAVLVTAKELAMTRR</sequence>
<dbReference type="Gene3D" id="3.40.190.10">
    <property type="entry name" value="Periplasmic binding protein-like II"/>
    <property type="match status" value="1"/>
</dbReference>
<evidence type="ECO:0000313" key="1">
    <source>
        <dbReference type="EMBL" id="MFC0628958.1"/>
    </source>
</evidence>
<evidence type="ECO:0000313" key="2">
    <source>
        <dbReference type="Proteomes" id="UP001589890"/>
    </source>
</evidence>
<gene>
    <name evidence="1" type="ORF">ACFFGN_33140</name>
</gene>
<proteinExistence type="predicted"/>
<accession>A0ABV6QWD8</accession>
<dbReference type="EMBL" id="JBHLTC010000041">
    <property type="protein sequence ID" value="MFC0628958.1"/>
    <property type="molecule type" value="Genomic_DNA"/>
</dbReference>
<dbReference type="Proteomes" id="UP001589890">
    <property type="component" value="Unassembled WGS sequence"/>
</dbReference>
<comment type="caution">
    <text evidence="1">The sequence shown here is derived from an EMBL/GenBank/DDBJ whole genome shotgun (WGS) entry which is preliminary data.</text>
</comment>
<protein>
    <recommendedName>
        <fullName evidence="3">ABC transporter substrate-binding protein</fullName>
    </recommendedName>
</protein>